<dbReference type="EMBL" id="RBII01000001">
    <property type="protein sequence ID" value="RKQ72003.1"/>
    <property type="molecule type" value="Genomic_DNA"/>
</dbReference>
<sequence>MGLKLPPGRRYDGCKEQHRAYDKYSQQPNRSITGEIGHLLVTPLCLVEIKPSIAQITHCAFGAGPR</sequence>
<evidence type="ECO:0000313" key="2">
    <source>
        <dbReference type="Proteomes" id="UP000282211"/>
    </source>
</evidence>
<keyword evidence="2" id="KW-1185">Reference proteome</keyword>
<comment type="caution">
    <text evidence="1">The sequence shown here is derived from an EMBL/GenBank/DDBJ whole genome shotgun (WGS) entry which is preliminary data.</text>
</comment>
<proteinExistence type="predicted"/>
<dbReference type="Proteomes" id="UP000282211">
    <property type="component" value="Unassembled WGS sequence"/>
</dbReference>
<evidence type="ECO:0000313" key="1">
    <source>
        <dbReference type="EMBL" id="RKQ72003.1"/>
    </source>
</evidence>
<name>A0A420WLV9_9PROT</name>
<protein>
    <submittedName>
        <fullName evidence="1">Uncharacterized protein</fullName>
    </submittedName>
</protein>
<organism evidence="1 2">
    <name type="scientific">Litorimonas taeanensis</name>
    <dbReference type="NCBI Taxonomy" id="568099"/>
    <lineage>
        <taxon>Bacteria</taxon>
        <taxon>Pseudomonadati</taxon>
        <taxon>Pseudomonadota</taxon>
        <taxon>Alphaproteobacteria</taxon>
        <taxon>Maricaulales</taxon>
        <taxon>Robiginitomaculaceae</taxon>
    </lineage>
</organism>
<dbReference type="InParanoid" id="A0A420WLV9"/>
<dbReference type="AlphaFoldDB" id="A0A420WLV9"/>
<reference evidence="1 2" key="1">
    <citation type="submission" date="2018-10" db="EMBL/GenBank/DDBJ databases">
        <title>Genomic Encyclopedia of Type Strains, Phase IV (KMG-IV): sequencing the most valuable type-strain genomes for metagenomic binning, comparative biology and taxonomic classification.</title>
        <authorList>
            <person name="Goeker M."/>
        </authorList>
    </citation>
    <scope>NUCLEOTIDE SEQUENCE [LARGE SCALE GENOMIC DNA]</scope>
    <source>
        <strain evidence="1 2">DSM 22008</strain>
    </source>
</reference>
<gene>
    <name evidence="1" type="ORF">DES40_1339</name>
</gene>
<accession>A0A420WLV9</accession>